<reference evidence="3" key="1">
    <citation type="journal article" date="2021" name="Nat. Commun.">
        <title>Genetic determinants of endophytism in the Arabidopsis root mycobiome.</title>
        <authorList>
            <person name="Mesny F."/>
            <person name="Miyauchi S."/>
            <person name="Thiergart T."/>
            <person name="Pickel B."/>
            <person name="Atanasova L."/>
            <person name="Karlsson M."/>
            <person name="Huettel B."/>
            <person name="Barry K.W."/>
            <person name="Haridas S."/>
            <person name="Chen C."/>
            <person name="Bauer D."/>
            <person name="Andreopoulos W."/>
            <person name="Pangilinan J."/>
            <person name="LaButti K."/>
            <person name="Riley R."/>
            <person name="Lipzen A."/>
            <person name="Clum A."/>
            <person name="Drula E."/>
            <person name="Henrissat B."/>
            <person name="Kohler A."/>
            <person name="Grigoriev I.V."/>
            <person name="Martin F.M."/>
            <person name="Hacquard S."/>
        </authorList>
    </citation>
    <scope>NUCLEOTIDE SEQUENCE</scope>
    <source>
        <strain evidence="3">MPI-SDFR-AT-0068</strain>
    </source>
</reference>
<evidence type="ECO:0000313" key="4">
    <source>
        <dbReference type="Proteomes" id="UP000813427"/>
    </source>
</evidence>
<feature type="transmembrane region" description="Helical" evidence="1">
    <location>
        <begin position="191"/>
        <end position="215"/>
    </location>
</feature>
<name>A0A8K0WBU7_9HYPO</name>
<protein>
    <recommendedName>
        <fullName evidence="5">EXPERA domain-containing protein</fullName>
    </recommendedName>
</protein>
<dbReference type="OrthoDB" id="5090168at2759"/>
<keyword evidence="4" id="KW-1185">Reference proteome</keyword>
<feature type="transmembrane region" description="Helical" evidence="1">
    <location>
        <begin position="54"/>
        <end position="71"/>
    </location>
</feature>
<evidence type="ECO:0008006" key="5">
    <source>
        <dbReference type="Google" id="ProtNLM"/>
    </source>
</evidence>
<dbReference type="AlphaFoldDB" id="A0A8K0WBU7"/>
<accession>A0A8K0WBU7</accession>
<keyword evidence="1" id="KW-0472">Membrane</keyword>
<comment type="caution">
    <text evidence="3">The sequence shown here is derived from an EMBL/GenBank/DDBJ whole genome shotgun (WGS) entry which is preliminary data.</text>
</comment>
<evidence type="ECO:0000256" key="1">
    <source>
        <dbReference type="SAM" id="Phobius"/>
    </source>
</evidence>
<keyword evidence="2" id="KW-0732">Signal</keyword>
<keyword evidence="1" id="KW-1133">Transmembrane helix</keyword>
<organism evidence="3 4">
    <name type="scientific">Fusarium tricinctum</name>
    <dbReference type="NCBI Taxonomy" id="61284"/>
    <lineage>
        <taxon>Eukaryota</taxon>
        <taxon>Fungi</taxon>
        <taxon>Dikarya</taxon>
        <taxon>Ascomycota</taxon>
        <taxon>Pezizomycotina</taxon>
        <taxon>Sordariomycetes</taxon>
        <taxon>Hypocreomycetidae</taxon>
        <taxon>Hypocreales</taxon>
        <taxon>Nectriaceae</taxon>
        <taxon>Fusarium</taxon>
        <taxon>Fusarium tricinctum species complex</taxon>
    </lineage>
</organism>
<feature type="transmembrane region" description="Helical" evidence="1">
    <location>
        <begin position="83"/>
        <end position="107"/>
    </location>
</feature>
<proteinExistence type="predicted"/>
<feature type="transmembrane region" description="Helical" evidence="1">
    <location>
        <begin position="127"/>
        <end position="148"/>
    </location>
</feature>
<feature type="transmembrane region" description="Helical" evidence="1">
    <location>
        <begin position="227"/>
        <end position="253"/>
    </location>
</feature>
<sequence length="308" mass="34236">MMYAKQLSSLLLCFGLVAGSKAQSVYTTLALDPVYQTVPPPNDDFPQDANHVRVVSIILLATSLIFVIISFRESQRWGSTVPVVLTVGSASFVLVEAVNCYMANVYWTVSHDPSKLMFTLLGRQFDIYVGIIWWSYGAVLSCGIFGALQRNPQTGTLWALLAFSGLLDIILEEAMLTYGGIYIYYGHQPLVFNLFPCWWAFCNVSSIFVGISVTYRYRSWLEGWKSFLVPLILPLCYAGSQVLTALPTIYAIQANYHPLITQLCGVMSCTLAIVQVAVIMDTFLARDPTRLSQAGRNSQSQLAHQKLP</sequence>
<evidence type="ECO:0000256" key="2">
    <source>
        <dbReference type="SAM" id="SignalP"/>
    </source>
</evidence>
<feature type="signal peptide" evidence="2">
    <location>
        <begin position="1"/>
        <end position="22"/>
    </location>
</feature>
<dbReference type="Proteomes" id="UP000813427">
    <property type="component" value="Unassembled WGS sequence"/>
</dbReference>
<evidence type="ECO:0000313" key="3">
    <source>
        <dbReference type="EMBL" id="KAH7246544.1"/>
    </source>
</evidence>
<feature type="transmembrane region" description="Helical" evidence="1">
    <location>
        <begin position="259"/>
        <end position="280"/>
    </location>
</feature>
<dbReference type="EMBL" id="JAGPXF010000004">
    <property type="protein sequence ID" value="KAH7246544.1"/>
    <property type="molecule type" value="Genomic_DNA"/>
</dbReference>
<keyword evidence="1" id="KW-0812">Transmembrane</keyword>
<gene>
    <name evidence="3" type="ORF">BKA59DRAFT_478140</name>
</gene>
<feature type="chain" id="PRO_5035425200" description="EXPERA domain-containing protein" evidence="2">
    <location>
        <begin position="23"/>
        <end position="308"/>
    </location>
</feature>
<feature type="transmembrane region" description="Helical" evidence="1">
    <location>
        <begin position="160"/>
        <end position="185"/>
    </location>
</feature>